<reference evidence="2 3" key="1">
    <citation type="journal article" date="2021" name="Front. Microbiol.">
        <title>Aerobic Denitrification and Heterotrophic Sulfur Oxidation in the Genus Halomonas Revealed by Six Novel Species Characterizations and Genome-Based Analysis.</title>
        <authorList>
            <person name="Wang L."/>
            <person name="Shao Z."/>
        </authorList>
    </citation>
    <scope>NUCLEOTIDE SEQUENCE [LARGE SCALE GENOMIC DNA]</scope>
    <source>
        <strain evidence="2 3">MCCC 1A11058</strain>
    </source>
</reference>
<keyword evidence="1" id="KW-0732">Signal</keyword>
<proteinExistence type="predicted"/>
<feature type="chain" id="PRO_5046077680" description="DUF945 domain-containing protein" evidence="1">
    <location>
        <begin position="30"/>
        <end position="472"/>
    </location>
</feature>
<name>A0ABS9AR13_9GAMM</name>
<dbReference type="Proteomes" id="UP001320272">
    <property type="component" value="Unassembled WGS sequence"/>
</dbReference>
<evidence type="ECO:0000256" key="1">
    <source>
        <dbReference type="SAM" id="SignalP"/>
    </source>
</evidence>
<protein>
    <recommendedName>
        <fullName evidence="4">DUF945 domain-containing protein</fullName>
    </recommendedName>
</protein>
<evidence type="ECO:0000313" key="2">
    <source>
        <dbReference type="EMBL" id="MCE8024275.1"/>
    </source>
</evidence>
<organism evidence="2 3">
    <name type="scientific">Billgrantia aerodenitrificans</name>
    <dbReference type="NCBI Taxonomy" id="2733483"/>
    <lineage>
        <taxon>Bacteria</taxon>
        <taxon>Pseudomonadati</taxon>
        <taxon>Pseudomonadota</taxon>
        <taxon>Gammaproteobacteria</taxon>
        <taxon>Oceanospirillales</taxon>
        <taxon>Halomonadaceae</taxon>
        <taxon>Billgrantia</taxon>
    </lineage>
</organism>
<evidence type="ECO:0008006" key="4">
    <source>
        <dbReference type="Google" id="ProtNLM"/>
    </source>
</evidence>
<comment type="caution">
    <text evidence="2">The sequence shown here is derived from an EMBL/GenBank/DDBJ whole genome shotgun (WGS) entry which is preliminary data.</text>
</comment>
<dbReference type="EMBL" id="JABFTV010000004">
    <property type="protein sequence ID" value="MCE8024275.1"/>
    <property type="molecule type" value="Genomic_DNA"/>
</dbReference>
<keyword evidence="3" id="KW-1185">Reference proteome</keyword>
<dbReference type="RefSeq" id="WP_010627158.1">
    <property type="nucleotide sequence ID" value="NZ_JABFTV010000004.1"/>
</dbReference>
<accession>A0ABS9AR13</accession>
<sequence>MKLYRPRSIGLKQALVFVALFGAHGVAMADAERFEADLRALFSEGGTLSIGDVSSAMLRSRLTAEDIVFEAEEGERLLIDRYIVSGDYDAPTDVTLEGLRIEDSLTELTLMSVERIVLGEPSQAVFPLHDDALTPEQVRLGSLAIDGIVIELASELAEEIFFDTPLSSGHGRMTIDKLRGESLSHEAIGMLEISGMAGVFDELEELGSGSFTLRSLRLEGLTGIDKEGEEKLASLVLRDLAVESPELVARLALFDLDGNFDDGKGGVRLEGLHMDLARMIELAPEDERTQLRMVSNVLTGGSGELRLDAALLGSWQEKDEHSVLISDSQIDIHDALSLLLDINLPLLLPHEVTPSDAFSNMEWLEDATLLGGNIHLSLANQGLFSRLATLGAAMEGVTEALYVEQVRTQAQGFGMMFGPEIQAILVGLVDLLEGSAQHLDVRVTLPAQSTVTSYMSDPLGVPGKLSVKVETR</sequence>
<evidence type="ECO:0000313" key="3">
    <source>
        <dbReference type="Proteomes" id="UP001320272"/>
    </source>
</evidence>
<gene>
    <name evidence="2" type="ORF">HOP59_09040</name>
</gene>
<feature type="signal peptide" evidence="1">
    <location>
        <begin position="1"/>
        <end position="29"/>
    </location>
</feature>